<dbReference type="PANTHER" id="PTHR13774">
    <property type="entry name" value="PHENAZINE BIOSYNTHESIS PROTEIN"/>
    <property type="match status" value="1"/>
</dbReference>
<dbReference type="Gene3D" id="3.10.310.10">
    <property type="entry name" value="Diaminopimelate Epimerase, Chain A, domain 1"/>
    <property type="match status" value="2"/>
</dbReference>
<dbReference type="GO" id="GO:0016853">
    <property type="term" value="F:isomerase activity"/>
    <property type="evidence" value="ECO:0007669"/>
    <property type="project" value="UniProtKB-KW"/>
</dbReference>
<comment type="caution">
    <text evidence="4">The sequence shown here is derived from an EMBL/GenBank/DDBJ whole genome shotgun (WGS) entry which is preliminary data.</text>
</comment>
<reference evidence="4" key="2">
    <citation type="journal article" date="2023" name="Plants (Basel)">
        <title>Annotation of the Turnera subulata (Passifloraceae) Draft Genome Reveals the S-Locus Evolved after the Divergence of Turneroideae from Passifloroideae in a Stepwise Manner.</title>
        <authorList>
            <person name="Henning P.M."/>
            <person name="Roalson E.H."/>
            <person name="Mir W."/>
            <person name="McCubbin A.G."/>
            <person name="Shore J.S."/>
        </authorList>
    </citation>
    <scope>NUCLEOTIDE SEQUENCE</scope>
    <source>
        <strain evidence="4">F60SS</strain>
    </source>
</reference>
<dbReference type="NCBIfam" id="TIGR00654">
    <property type="entry name" value="PhzF_family"/>
    <property type="match status" value="1"/>
</dbReference>
<gene>
    <name evidence="4" type="ORF">Tsubulata_048632</name>
</gene>
<evidence type="ECO:0000313" key="4">
    <source>
        <dbReference type="EMBL" id="KAJ4840686.1"/>
    </source>
</evidence>
<proteinExistence type="inferred from homology"/>
<organism evidence="4 5">
    <name type="scientific">Turnera subulata</name>
    <dbReference type="NCBI Taxonomy" id="218843"/>
    <lineage>
        <taxon>Eukaryota</taxon>
        <taxon>Viridiplantae</taxon>
        <taxon>Streptophyta</taxon>
        <taxon>Embryophyta</taxon>
        <taxon>Tracheophyta</taxon>
        <taxon>Spermatophyta</taxon>
        <taxon>Magnoliopsida</taxon>
        <taxon>eudicotyledons</taxon>
        <taxon>Gunneridae</taxon>
        <taxon>Pentapetalae</taxon>
        <taxon>rosids</taxon>
        <taxon>fabids</taxon>
        <taxon>Malpighiales</taxon>
        <taxon>Passifloraceae</taxon>
        <taxon>Turnera</taxon>
    </lineage>
</organism>
<dbReference type="Pfam" id="PF02567">
    <property type="entry name" value="PhzC-PhzF"/>
    <property type="match status" value="1"/>
</dbReference>
<accession>A0A9Q0G001</accession>
<dbReference type="GO" id="GO:0005737">
    <property type="term" value="C:cytoplasm"/>
    <property type="evidence" value="ECO:0007669"/>
    <property type="project" value="TreeGrafter"/>
</dbReference>
<evidence type="ECO:0000256" key="2">
    <source>
        <dbReference type="ARBA" id="ARBA00023235"/>
    </source>
</evidence>
<sequence>MGENPNKYFVVDAFTDSAFKGNPAAVCLLEEEKDEQWLQAVAAEFNLSETAYLIRINDINDVASNPRFHLRWFTPVAEANLCGHATLAASHALFTNGLVNSSLIEFVTRAGLVTAKKVPEVIKPDASSTQDDEATKLFFIELDFPAVPSNEFNSVDVGLISKALGGASLVEIRMATTPNDLIVVLPSGEDVIELQPQLDEILKCPGEGIIVSGIAPADSGFDFYSRYFCPKFGINEDPVTGAAHCALAPYWSKKLGKCDFKAYQASRRSGVLNIHFDEKHQRVLLRGQAVIVMEGFLLQ</sequence>
<dbReference type="SUPFAM" id="SSF54506">
    <property type="entry name" value="Diaminopimelate epimerase-like"/>
    <property type="match status" value="1"/>
</dbReference>
<evidence type="ECO:0000256" key="3">
    <source>
        <dbReference type="PIRSR" id="PIRSR016184-1"/>
    </source>
</evidence>
<dbReference type="PANTHER" id="PTHR13774:SF17">
    <property type="entry name" value="PHENAZINE BIOSYNTHESIS-LIKE DOMAIN-CONTAINING PROTEIN"/>
    <property type="match status" value="1"/>
</dbReference>
<keyword evidence="2" id="KW-0413">Isomerase</keyword>
<feature type="active site" evidence="3">
    <location>
        <position position="49"/>
    </location>
</feature>
<name>A0A9Q0G001_9ROSI</name>
<keyword evidence="5" id="KW-1185">Reference proteome</keyword>
<reference evidence="4" key="1">
    <citation type="submission" date="2022-02" db="EMBL/GenBank/DDBJ databases">
        <authorList>
            <person name="Henning P.M."/>
            <person name="McCubbin A.G."/>
            <person name="Shore J.S."/>
        </authorList>
    </citation>
    <scope>NUCLEOTIDE SEQUENCE</scope>
    <source>
        <strain evidence="4">F60SS</strain>
        <tissue evidence="4">Leaves</tissue>
    </source>
</reference>
<dbReference type="PIRSF" id="PIRSF016184">
    <property type="entry name" value="PhzC_PhzF"/>
    <property type="match status" value="1"/>
</dbReference>
<comment type="similarity">
    <text evidence="1">Belongs to the PhzF family.</text>
</comment>
<dbReference type="Proteomes" id="UP001141552">
    <property type="component" value="Unassembled WGS sequence"/>
</dbReference>
<dbReference type="OrthoDB" id="75169at2759"/>
<dbReference type="AlphaFoldDB" id="A0A9Q0G001"/>
<dbReference type="InterPro" id="IPR003719">
    <property type="entry name" value="Phenazine_PhzF-like"/>
</dbReference>
<dbReference type="EMBL" id="JAKUCV010002988">
    <property type="protein sequence ID" value="KAJ4840686.1"/>
    <property type="molecule type" value="Genomic_DNA"/>
</dbReference>
<evidence type="ECO:0000313" key="5">
    <source>
        <dbReference type="Proteomes" id="UP001141552"/>
    </source>
</evidence>
<protein>
    <submittedName>
        <fullName evidence="4">Uncharacterized protein</fullName>
    </submittedName>
</protein>
<evidence type="ECO:0000256" key="1">
    <source>
        <dbReference type="ARBA" id="ARBA00008270"/>
    </source>
</evidence>